<evidence type="ECO:0000313" key="3">
    <source>
        <dbReference type="Proteomes" id="UP000461768"/>
    </source>
</evidence>
<dbReference type="EMBL" id="WAGX01000007">
    <property type="protein sequence ID" value="KAB1435903.1"/>
    <property type="molecule type" value="Genomic_DNA"/>
</dbReference>
<gene>
    <name evidence="2" type="ORF">F7O84_16135</name>
</gene>
<sequence>MNKTVRIMLAIITVVIGVIISGNSLISIYTMGIDNITIVKMFSIFFGIFMIILGIIVGLFILKNKN</sequence>
<dbReference type="RefSeq" id="WP_151147625.1">
    <property type="nucleotide sequence ID" value="NZ_WAGX01000007.1"/>
</dbReference>
<organism evidence="2 3">
    <name type="scientific">Candidatus Galacturonatibacter soehngenii</name>
    <dbReference type="NCBI Taxonomy" id="2307010"/>
    <lineage>
        <taxon>Bacteria</taxon>
        <taxon>Bacillati</taxon>
        <taxon>Bacillota</taxon>
        <taxon>Clostridia</taxon>
        <taxon>Lachnospirales</taxon>
        <taxon>Lachnospiraceae</taxon>
        <taxon>Candidatus Galacturonatibacter</taxon>
    </lineage>
</organism>
<feature type="transmembrane region" description="Helical" evidence="1">
    <location>
        <begin position="41"/>
        <end position="62"/>
    </location>
</feature>
<evidence type="ECO:0000256" key="1">
    <source>
        <dbReference type="SAM" id="Phobius"/>
    </source>
</evidence>
<dbReference type="Proteomes" id="UP000461768">
    <property type="component" value="Unassembled WGS sequence"/>
</dbReference>
<reference evidence="2 3" key="1">
    <citation type="submission" date="2019-09" db="EMBL/GenBank/DDBJ databases">
        <authorList>
            <person name="Valk L.C."/>
        </authorList>
    </citation>
    <scope>NUCLEOTIDE SEQUENCE [LARGE SCALE GENOMIC DNA]</scope>
    <source>
        <strain evidence="2">GalUA</strain>
    </source>
</reference>
<keyword evidence="1" id="KW-0812">Transmembrane</keyword>
<name>A0A7V7UAX4_9FIRM</name>
<reference evidence="2 3" key="2">
    <citation type="submission" date="2020-02" db="EMBL/GenBank/DDBJ databases">
        <title>Candidatus Galacturonibacter soehngenii shows hetero-acetogenic catabolism of galacturonic acid but lacks a canonical carbon monoxide dehydrogenase/acetyl-CoA synthase complex.</title>
        <authorList>
            <person name="Diender M."/>
            <person name="Stouten G.R."/>
            <person name="Petersen J.F."/>
            <person name="Nielsen P.H."/>
            <person name="Dueholm M.S."/>
            <person name="Pronk J.T."/>
            <person name="Van Loosdrecht M.C.M."/>
        </authorList>
    </citation>
    <scope>NUCLEOTIDE SEQUENCE [LARGE SCALE GENOMIC DNA]</scope>
    <source>
        <strain evidence="2">GalUA</strain>
    </source>
</reference>
<proteinExistence type="predicted"/>
<accession>A0A7V7UAX4</accession>
<evidence type="ECO:0000313" key="2">
    <source>
        <dbReference type="EMBL" id="KAB1435903.1"/>
    </source>
</evidence>
<dbReference type="AlphaFoldDB" id="A0A7V7UAX4"/>
<evidence type="ECO:0008006" key="4">
    <source>
        <dbReference type="Google" id="ProtNLM"/>
    </source>
</evidence>
<keyword evidence="1" id="KW-0472">Membrane</keyword>
<feature type="transmembrane region" description="Helical" evidence="1">
    <location>
        <begin position="7"/>
        <end position="29"/>
    </location>
</feature>
<protein>
    <recommendedName>
        <fullName evidence="4">DUF3955 domain-containing protein</fullName>
    </recommendedName>
</protein>
<comment type="caution">
    <text evidence="2">The sequence shown here is derived from an EMBL/GenBank/DDBJ whole genome shotgun (WGS) entry which is preliminary data.</text>
</comment>
<keyword evidence="3" id="KW-1185">Reference proteome</keyword>
<keyword evidence="1" id="KW-1133">Transmembrane helix</keyword>